<evidence type="ECO:0000313" key="1">
    <source>
        <dbReference type="EMBL" id="KKP52177.1"/>
    </source>
</evidence>
<proteinExistence type="predicted"/>
<dbReference type="InterPro" id="IPR029058">
    <property type="entry name" value="AB_hydrolase_fold"/>
</dbReference>
<dbReference type="Proteomes" id="UP000034045">
    <property type="component" value="Unassembled WGS sequence"/>
</dbReference>
<dbReference type="Gene3D" id="3.40.50.1820">
    <property type="entry name" value="alpha/beta hydrolase"/>
    <property type="match status" value="1"/>
</dbReference>
<organism evidence="1 2">
    <name type="scientific">Candidatus Roizmanbacteria bacterium GW2011_GWA2_33_33</name>
    <dbReference type="NCBI Taxonomy" id="1618476"/>
    <lineage>
        <taxon>Bacteria</taxon>
        <taxon>Candidatus Roizmaniibacteriota</taxon>
    </lineage>
</organism>
<dbReference type="EMBL" id="LBPD01000008">
    <property type="protein sequence ID" value="KKP52177.1"/>
    <property type="molecule type" value="Genomic_DNA"/>
</dbReference>
<evidence type="ECO:0008006" key="3">
    <source>
        <dbReference type="Google" id="ProtNLM"/>
    </source>
</evidence>
<name>A0A0G0DA99_9BACT</name>
<dbReference type="SUPFAM" id="SSF53474">
    <property type="entry name" value="alpha/beta-Hydrolases"/>
    <property type="match status" value="1"/>
</dbReference>
<protein>
    <recommendedName>
        <fullName evidence="3">Alpha/beta hydrolase fold protein</fullName>
    </recommendedName>
</protein>
<accession>A0A0G0DA99</accession>
<sequence>MRTDLGARILLDFFWSTTNGTFFEESVNWEAIKTNVKKIHLFYSTHDLLIPEKHPLEIQKILGGEIHWIENGRHLDINLEKIPGLIESVLKIHDEIYRFQTEGQVRKKAEC</sequence>
<gene>
    <name evidence="1" type="ORF">UR42_C0008G0007</name>
</gene>
<evidence type="ECO:0000313" key="2">
    <source>
        <dbReference type="Proteomes" id="UP000034045"/>
    </source>
</evidence>
<reference evidence="1 2" key="1">
    <citation type="journal article" date="2015" name="Nature">
        <title>rRNA introns, odd ribosomes, and small enigmatic genomes across a large radiation of phyla.</title>
        <authorList>
            <person name="Brown C.T."/>
            <person name="Hug L.A."/>
            <person name="Thomas B.C."/>
            <person name="Sharon I."/>
            <person name="Castelle C.J."/>
            <person name="Singh A."/>
            <person name="Wilkins M.J."/>
            <person name="Williams K.H."/>
            <person name="Banfield J.F."/>
        </authorList>
    </citation>
    <scope>NUCLEOTIDE SEQUENCE [LARGE SCALE GENOMIC DNA]</scope>
</reference>
<comment type="caution">
    <text evidence="1">The sequence shown here is derived from an EMBL/GenBank/DDBJ whole genome shotgun (WGS) entry which is preliminary data.</text>
</comment>
<dbReference type="AlphaFoldDB" id="A0A0G0DA99"/>